<sequence>MVPPHTYPQLTAPPLLPSPQLEYRRGKGKLENYLEGAGTRSFVRKFVCSKASFVRKVRLFEKFVCSKVVRKVHSGNVYERTLNGAHRTTNFAEAANHRIQTEFDMCHPGLYNFVNCLKRCSKPRT</sequence>
<dbReference type="Proteomes" id="UP000887574">
    <property type="component" value="Unplaced"/>
</dbReference>
<evidence type="ECO:0000313" key="2">
    <source>
        <dbReference type="WBParaSite" id="jg15189"/>
    </source>
</evidence>
<accession>A0A915D3J3</accession>
<evidence type="ECO:0000313" key="1">
    <source>
        <dbReference type="Proteomes" id="UP000887574"/>
    </source>
</evidence>
<dbReference type="AlphaFoldDB" id="A0A915D3J3"/>
<reference evidence="2" key="1">
    <citation type="submission" date="2022-11" db="UniProtKB">
        <authorList>
            <consortium name="WormBaseParasite"/>
        </authorList>
    </citation>
    <scope>IDENTIFICATION</scope>
</reference>
<proteinExistence type="predicted"/>
<protein>
    <submittedName>
        <fullName evidence="2">Uncharacterized protein</fullName>
    </submittedName>
</protein>
<keyword evidence="1" id="KW-1185">Reference proteome</keyword>
<organism evidence="1 2">
    <name type="scientific">Ditylenchus dipsaci</name>
    <dbReference type="NCBI Taxonomy" id="166011"/>
    <lineage>
        <taxon>Eukaryota</taxon>
        <taxon>Metazoa</taxon>
        <taxon>Ecdysozoa</taxon>
        <taxon>Nematoda</taxon>
        <taxon>Chromadorea</taxon>
        <taxon>Rhabditida</taxon>
        <taxon>Tylenchina</taxon>
        <taxon>Tylenchomorpha</taxon>
        <taxon>Sphaerularioidea</taxon>
        <taxon>Anguinidae</taxon>
        <taxon>Anguininae</taxon>
        <taxon>Ditylenchus</taxon>
    </lineage>
</organism>
<name>A0A915D3J3_9BILA</name>
<dbReference type="WBParaSite" id="jg15189">
    <property type="protein sequence ID" value="jg15189"/>
    <property type="gene ID" value="jg15189"/>
</dbReference>